<evidence type="ECO:0000313" key="2">
    <source>
        <dbReference type="Proteomes" id="UP000447434"/>
    </source>
</evidence>
<protein>
    <submittedName>
        <fullName evidence="1">Uncharacterized protein</fullName>
    </submittedName>
</protein>
<evidence type="ECO:0000313" key="1">
    <source>
        <dbReference type="EMBL" id="KAE9590067.1"/>
    </source>
</evidence>
<gene>
    <name evidence="1" type="ORF">Lalb_Chr21g0315621</name>
</gene>
<reference evidence="2" key="1">
    <citation type="journal article" date="2020" name="Nat. Commun.">
        <title>Genome sequence of the cluster root forming white lupin.</title>
        <authorList>
            <person name="Hufnagel B."/>
            <person name="Marques A."/>
            <person name="Soriano A."/>
            <person name="Marques L."/>
            <person name="Divol F."/>
            <person name="Doumas P."/>
            <person name="Sallet E."/>
            <person name="Mancinotti D."/>
            <person name="Carrere S."/>
            <person name="Marande W."/>
            <person name="Arribat S."/>
            <person name="Keller J."/>
            <person name="Huneau C."/>
            <person name="Blein T."/>
            <person name="Aime D."/>
            <person name="Laguerre M."/>
            <person name="Taylor J."/>
            <person name="Schubert V."/>
            <person name="Nelson M."/>
            <person name="Geu-Flores F."/>
            <person name="Crespi M."/>
            <person name="Gallardo-Guerrero K."/>
            <person name="Delaux P.-M."/>
            <person name="Salse J."/>
            <person name="Berges H."/>
            <person name="Guyot R."/>
            <person name="Gouzy J."/>
            <person name="Peret B."/>
        </authorList>
    </citation>
    <scope>NUCLEOTIDE SEQUENCE [LARGE SCALE GENOMIC DNA]</scope>
    <source>
        <strain evidence="2">cv. Amiga</strain>
    </source>
</reference>
<comment type="caution">
    <text evidence="1">The sequence shown here is derived from an EMBL/GenBank/DDBJ whole genome shotgun (WGS) entry which is preliminary data.</text>
</comment>
<dbReference type="AlphaFoldDB" id="A0A6A4NU75"/>
<keyword evidence="2" id="KW-1185">Reference proteome</keyword>
<name>A0A6A4NU75_LUPAL</name>
<organism evidence="1 2">
    <name type="scientific">Lupinus albus</name>
    <name type="common">White lupine</name>
    <name type="synonym">Lupinus termis</name>
    <dbReference type="NCBI Taxonomy" id="3870"/>
    <lineage>
        <taxon>Eukaryota</taxon>
        <taxon>Viridiplantae</taxon>
        <taxon>Streptophyta</taxon>
        <taxon>Embryophyta</taxon>
        <taxon>Tracheophyta</taxon>
        <taxon>Spermatophyta</taxon>
        <taxon>Magnoliopsida</taxon>
        <taxon>eudicotyledons</taxon>
        <taxon>Gunneridae</taxon>
        <taxon>Pentapetalae</taxon>
        <taxon>rosids</taxon>
        <taxon>fabids</taxon>
        <taxon>Fabales</taxon>
        <taxon>Fabaceae</taxon>
        <taxon>Papilionoideae</taxon>
        <taxon>50 kb inversion clade</taxon>
        <taxon>genistoids sensu lato</taxon>
        <taxon>core genistoids</taxon>
        <taxon>Genisteae</taxon>
        <taxon>Lupinus</taxon>
    </lineage>
</organism>
<dbReference type="EMBL" id="WOCE01000021">
    <property type="protein sequence ID" value="KAE9590067.1"/>
    <property type="molecule type" value="Genomic_DNA"/>
</dbReference>
<accession>A0A6A4NU75</accession>
<proteinExistence type="predicted"/>
<dbReference type="Proteomes" id="UP000447434">
    <property type="component" value="Chromosome 21"/>
</dbReference>
<sequence length="53" mass="6099">MHACIYNPSCDVFTISLFFSCDACLHLQSPLFMMTNKCWICLMTINLFCNLPC</sequence>